<dbReference type="GO" id="GO:0008422">
    <property type="term" value="F:beta-glucosidase activity"/>
    <property type="evidence" value="ECO:0007669"/>
    <property type="project" value="UniProtKB-EC"/>
</dbReference>
<evidence type="ECO:0000256" key="1">
    <source>
        <dbReference type="ARBA" id="ARBA00000448"/>
    </source>
</evidence>
<evidence type="ECO:0000313" key="12">
    <source>
        <dbReference type="Proteomes" id="UP000229344"/>
    </source>
</evidence>
<dbReference type="SUPFAM" id="SSF52279">
    <property type="entry name" value="Beta-D-glucan exohydrolase, C-terminal domain"/>
    <property type="match status" value="1"/>
</dbReference>
<dbReference type="InterPro" id="IPR036962">
    <property type="entry name" value="Glyco_hydro_3_N_sf"/>
</dbReference>
<reference evidence="12" key="1">
    <citation type="submission" date="2017-09" db="EMBL/GenBank/DDBJ databases">
        <title>Depth-based differentiation of microbial function through sediment-hosted aquifers and enrichment of novel symbionts in the deep terrestrial subsurface.</title>
        <authorList>
            <person name="Probst A.J."/>
            <person name="Ladd B."/>
            <person name="Jarett J.K."/>
            <person name="Geller-Mcgrath D.E."/>
            <person name="Sieber C.M.K."/>
            <person name="Emerson J.B."/>
            <person name="Anantharaman K."/>
            <person name="Thomas B.C."/>
            <person name="Malmstrom R."/>
            <person name="Stieglmeier M."/>
            <person name="Klingl A."/>
            <person name="Woyke T."/>
            <person name="Ryan C.M."/>
            <person name="Banfield J.F."/>
        </authorList>
    </citation>
    <scope>NUCLEOTIDE SEQUENCE [LARGE SCALE GENOMIC DNA]</scope>
</reference>
<dbReference type="PANTHER" id="PTHR30620">
    <property type="entry name" value="PERIPLASMIC BETA-GLUCOSIDASE-RELATED"/>
    <property type="match status" value="1"/>
</dbReference>
<comment type="caution">
    <text evidence="11">The sequence shown here is derived from an EMBL/GenBank/DDBJ whole genome shotgun (WGS) entry which is preliminary data.</text>
</comment>
<dbReference type="AlphaFoldDB" id="A0A2H0UF13"/>
<evidence type="ECO:0000256" key="6">
    <source>
        <dbReference type="ARBA" id="ARBA00023295"/>
    </source>
</evidence>
<organism evidence="11 12">
    <name type="scientific">Candidatus Kaiserbacteria bacterium CG10_big_fil_rev_8_21_14_0_10_47_16</name>
    <dbReference type="NCBI Taxonomy" id="1974608"/>
    <lineage>
        <taxon>Bacteria</taxon>
        <taxon>Candidatus Kaiseribacteriota</taxon>
    </lineage>
</organism>
<evidence type="ECO:0000256" key="4">
    <source>
        <dbReference type="ARBA" id="ARBA00022729"/>
    </source>
</evidence>
<keyword evidence="8" id="KW-0472">Membrane</keyword>
<dbReference type="InterPro" id="IPR036881">
    <property type="entry name" value="Glyco_hydro_3_C_sf"/>
</dbReference>
<name>A0A2H0UF13_9BACT</name>
<dbReference type="Pfam" id="PF01915">
    <property type="entry name" value="Glyco_hydro_3_C"/>
    <property type="match status" value="1"/>
</dbReference>
<evidence type="ECO:0000256" key="3">
    <source>
        <dbReference type="ARBA" id="ARBA00012744"/>
    </source>
</evidence>
<keyword evidence="8" id="KW-0812">Transmembrane</keyword>
<feature type="domain" description="Glycoside hydrolase family 3 N-terminal" evidence="9">
    <location>
        <begin position="64"/>
        <end position="388"/>
    </location>
</feature>
<dbReference type="InterPro" id="IPR019800">
    <property type="entry name" value="Glyco_hydro_3_AS"/>
</dbReference>
<dbReference type="InterPro" id="IPR051915">
    <property type="entry name" value="Cellulose_Degrad_GH3"/>
</dbReference>
<dbReference type="PRINTS" id="PR00133">
    <property type="entry name" value="GLHYDRLASE3"/>
</dbReference>
<dbReference type="InterPro" id="IPR017853">
    <property type="entry name" value="GH"/>
</dbReference>
<evidence type="ECO:0000256" key="7">
    <source>
        <dbReference type="RuleBase" id="RU361161"/>
    </source>
</evidence>
<evidence type="ECO:0000313" key="11">
    <source>
        <dbReference type="EMBL" id="PIR84256.1"/>
    </source>
</evidence>
<accession>A0A2H0UF13</accession>
<dbReference type="Proteomes" id="UP000229344">
    <property type="component" value="Unassembled WGS sequence"/>
</dbReference>
<dbReference type="EMBL" id="PFBI01000006">
    <property type="protein sequence ID" value="PIR84256.1"/>
    <property type="molecule type" value="Genomic_DNA"/>
</dbReference>
<keyword evidence="6 7" id="KW-0326">Glycosidase</keyword>
<dbReference type="PROSITE" id="PS00775">
    <property type="entry name" value="GLYCOSYL_HYDROL_F3"/>
    <property type="match status" value="1"/>
</dbReference>
<dbReference type="Pfam" id="PF00933">
    <property type="entry name" value="Glyco_hydro_3"/>
    <property type="match status" value="1"/>
</dbReference>
<protein>
    <recommendedName>
        <fullName evidence="3">beta-glucosidase</fullName>
        <ecNumber evidence="3">3.2.1.21</ecNumber>
    </recommendedName>
</protein>
<comment type="similarity">
    <text evidence="2 7">Belongs to the glycosyl hydrolase 3 family.</text>
</comment>
<evidence type="ECO:0000259" key="10">
    <source>
        <dbReference type="Pfam" id="PF01915"/>
    </source>
</evidence>
<dbReference type="GO" id="GO:0009251">
    <property type="term" value="P:glucan catabolic process"/>
    <property type="evidence" value="ECO:0007669"/>
    <property type="project" value="TreeGrafter"/>
</dbReference>
<dbReference type="InterPro" id="IPR002772">
    <property type="entry name" value="Glyco_hydro_3_C"/>
</dbReference>
<dbReference type="Gene3D" id="3.40.50.1700">
    <property type="entry name" value="Glycoside hydrolase family 3 C-terminal domain"/>
    <property type="match status" value="1"/>
</dbReference>
<sequence>MYSSFKKWSTTRLLLIGFSLALFSVYILMFVYLSVNQFPPYSDRYRDSSLPTAERVEDLLAQMTLQEKIGQMALIEKNSISETDDIRAYGLGALLSGGGGNPENNTVAGWQTMVNGFTDISRTSRLGIPILYGVDANHGHGNIPGATIFPHFIGLGATGDVDLVERVARATAEELVATNISWSFSPTLDMPQDIRWGRVYETFSDDPALVGRLGAAYVRGLQNNAPKNTGTPSVLATLKHYVGAGGMQWGTSSNEDFSIDQGATPADIALLHDLYLPPFQESIQSGALSVMVGLNSWGDTKIAASSYLIQDVLKGELGFKGFVVSDWYGVYEISGNTYADTVTAVNAGVDMVMLPYNYKTFVRNVATAVQTGAISESRIDDAVRRILSAKFKLGLFDEIQNQVPTETVGSDEHHQLAREAVAKSFVLLKNDENLLPLSPTTQSIFVAGSAADNVGRQAGAWTVEWQGVDGNVIPNGVSILAGIQNAAGGNADITFNENGVFSPELGMADVGIAVVGEKPYAEGWGDTAEPTLSQEDRETIQNLSKVSKKVVVILVTGRPLVITDDIQNWDALGVAWLPGSAGEGIADVLFGTAKITGALPLPWPASIQQLPIATDGSTRDGSPVLFERYFGLKR</sequence>
<evidence type="ECO:0000256" key="2">
    <source>
        <dbReference type="ARBA" id="ARBA00005336"/>
    </source>
</evidence>
<keyword evidence="4" id="KW-0732">Signal</keyword>
<gene>
    <name evidence="11" type="ORF">COU16_01500</name>
</gene>
<dbReference type="Gene3D" id="3.20.20.300">
    <property type="entry name" value="Glycoside hydrolase, family 3, N-terminal domain"/>
    <property type="match status" value="1"/>
</dbReference>
<proteinExistence type="inferred from homology"/>
<dbReference type="PANTHER" id="PTHR30620:SF16">
    <property type="entry name" value="LYSOSOMAL BETA GLUCOSIDASE"/>
    <property type="match status" value="1"/>
</dbReference>
<evidence type="ECO:0000256" key="8">
    <source>
        <dbReference type="SAM" id="Phobius"/>
    </source>
</evidence>
<dbReference type="EC" id="3.2.1.21" evidence="3"/>
<feature type="transmembrane region" description="Helical" evidence="8">
    <location>
        <begin position="12"/>
        <end position="35"/>
    </location>
</feature>
<evidence type="ECO:0000256" key="5">
    <source>
        <dbReference type="ARBA" id="ARBA00022801"/>
    </source>
</evidence>
<dbReference type="SUPFAM" id="SSF51445">
    <property type="entry name" value="(Trans)glycosidases"/>
    <property type="match status" value="1"/>
</dbReference>
<keyword evidence="8" id="KW-1133">Transmembrane helix</keyword>
<dbReference type="InterPro" id="IPR001764">
    <property type="entry name" value="Glyco_hydro_3_N"/>
</dbReference>
<feature type="domain" description="Glycoside hydrolase family 3 C-terminal" evidence="10">
    <location>
        <begin position="426"/>
        <end position="615"/>
    </location>
</feature>
<comment type="catalytic activity">
    <reaction evidence="1">
        <text>Hydrolysis of terminal, non-reducing beta-D-glucosyl residues with release of beta-D-glucose.</text>
        <dbReference type="EC" id="3.2.1.21"/>
    </reaction>
</comment>
<evidence type="ECO:0000259" key="9">
    <source>
        <dbReference type="Pfam" id="PF00933"/>
    </source>
</evidence>
<keyword evidence="5 7" id="KW-0378">Hydrolase</keyword>